<gene>
    <name evidence="2" type="ORF">HLB44_04035</name>
</gene>
<evidence type="ECO:0000256" key="1">
    <source>
        <dbReference type="SAM" id="Phobius"/>
    </source>
</evidence>
<dbReference type="InterPro" id="IPR032092">
    <property type="entry name" value="PilW"/>
</dbReference>
<keyword evidence="1" id="KW-0472">Membrane</keyword>
<comment type="caution">
    <text evidence="2">The sequence shown here is derived from an EMBL/GenBank/DDBJ whole genome shotgun (WGS) entry which is preliminary data.</text>
</comment>
<organism evidence="2 3">
    <name type="scientific">Pseudaquabacterium terrae</name>
    <dbReference type="NCBI Taxonomy" id="2732868"/>
    <lineage>
        <taxon>Bacteria</taxon>
        <taxon>Pseudomonadati</taxon>
        <taxon>Pseudomonadota</taxon>
        <taxon>Betaproteobacteria</taxon>
        <taxon>Burkholderiales</taxon>
        <taxon>Sphaerotilaceae</taxon>
        <taxon>Pseudaquabacterium</taxon>
    </lineage>
</organism>
<evidence type="ECO:0000313" key="3">
    <source>
        <dbReference type="Proteomes" id="UP000737171"/>
    </source>
</evidence>
<sequence>MTSAEASFRQRRAARGLSIIEVMVGLIVGLLVSLTATRSAQFFTATQRQGVAVGGGSANAASALAAIKDDVAIGGMGFFVDGRYRCATLNMSVGNTLVSNGTAFAPMQATRVGNNDVLDVIYASNVAAGAWSELNTESDGSTATLNSMLPLTVAQDPVVLLARKVVDVTAANPCLVRTATANVMPTATAPRQLVTFGNAGTHNQGVFASTPAFREQSPVVLLGNLQWNRYALNGTDLQLTRRLTGQTATLLRNVIGFRVQYGVSNVGSPSLDDWVHVTEGSWNTIDNANIDRVRAVRIGVVMRSPQREKPEGSNGECLTSTAKPRLFDGADSVEIEPDVADWQCYRYRSAIVIAPLRNLISGTATINWPVTVLQ</sequence>
<keyword evidence="1" id="KW-0812">Transmembrane</keyword>
<reference evidence="2 3" key="1">
    <citation type="submission" date="2020-05" db="EMBL/GenBank/DDBJ databases">
        <title>Aquincola sp. isolate from soil.</title>
        <authorList>
            <person name="Han J."/>
            <person name="Kim D.-U."/>
        </authorList>
    </citation>
    <scope>NUCLEOTIDE SEQUENCE [LARGE SCALE GENOMIC DNA]</scope>
    <source>
        <strain evidence="2 3">S2</strain>
    </source>
</reference>
<dbReference type="RefSeq" id="WP_173120802.1">
    <property type="nucleotide sequence ID" value="NZ_JABRWJ010000001.1"/>
</dbReference>
<evidence type="ECO:0000313" key="2">
    <source>
        <dbReference type="EMBL" id="NRF66144.1"/>
    </source>
</evidence>
<name>A0ABX2EAM2_9BURK</name>
<proteinExistence type="predicted"/>
<dbReference type="EMBL" id="JABRWJ010000001">
    <property type="protein sequence ID" value="NRF66144.1"/>
    <property type="molecule type" value="Genomic_DNA"/>
</dbReference>
<dbReference type="Proteomes" id="UP000737171">
    <property type="component" value="Unassembled WGS sequence"/>
</dbReference>
<dbReference type="Pfam" id="PF16074">
    <property type="entry name" value="PilW"/>
    <property type="match status" value="1"/>
</dbReference>
<accession>A0ABX2EAM2</accession>
<feature type="transmembrane region" description="Helical" evidence="1">
    <location>
        <begin position="12"/>
        <end position="34"/>
    </location>
</feature>
<protein>
    <submittedName>
        <fullName evidence="2">PilW family protein</fullName>
    </submittedName>
</protein>
<keyword evidence="3" id="KW-1185">Reference proteome</keyword>
<keyword evidence="1" id="KW-1133">Transmembrane helix</keyword>